<evidence type="ECO:0000313" key="1">
    <source>
        <dbReference type="EMBL" id="UYP45021.1"/>
    </source>
</evidence>
<dbReference type="Proteomes" id="UP001208689">
    <property type="component" value="Chromosome"/>
</dbReference>
<name>A0ABY6HNM0_9ARCH</name>
<accession>A0ABY6HNM0</accession>
<reference evidence="1" key="1">
    <citation type="submission" date="2022-09" db="EMBL/GenBank/DDBJ databases">
        <title>Actin cytoskeleton and complex cell architecture in an #Asgard archaeon.</title>
        <authorList>
            <person name="Ponce Toledo R.I."/>
            <person name="Schleper C."/>
            <person name="Rodrigues Oliveira T."/>
            <person name="Wollweber F."/>
            <person name="Xu J."/>
            <person name="Rittmann S."/>
            <person name="Klingl A."/>
            <person name="Pilhofer M."/>
        </authorList>
    </citation>
    <scope>NUCLEOTIDE SEQUENCE</scope>
    <source>
        <strain evidence="1">B-35</strain>
    </source>
</reference>
<proteinExistence type="predicted"/>
<organism evidence="1 2">
    <name type="scientific">Candidatus Lokiarchaeum ossiferum</name>
    <dbReference type="NCBI Taxonomy" id="2951803"/>
    <lineage>
        <taxon>Archaea</taxon>
        <taxon>Promethearchaeati</taxon>
        <taxon>Promethearchaeota</taxon>
        <taxon>Promethearchaeia</taxon>
        <taxon>Promethearchaeales</taxon>
        <taxon>Promethearchaeaceae</taxon>
        <taxon>Candidatus Lokiarchaeum</taxon>
    </lineage>
</organism>
<keyword evidence="2" id="KW-1185">Reference proteome</keyword>
<evidence type="ECO:0000313" key="2">
    <source>
        <dbReference type="Proteomes" id="UP001208689"/>
    </source>
</evidence>
<gene>
    <name evidence="1" type="ORF">NEF87_001306</name>
</gene>
<dbReference type="EMBL" id="CP104013">
    <property type="protein sequence ID" value="UYP45021.1"/>
    <property type="molecule type" value="Genomic_DNA"/>
</dbReference>
<protein>
    <submittedName>
        <fullName evidence="1">Uncharacterized protein</fullName>
    </submittedName>
</protein>
<sequence length="114" mass="13418">MWVKTLGNEITRFVSHEYRSDSFEKMIQEISAKARISPELVRKCSESALTEWENKGGKDVLTLFTARPDYRSIEIDKMLDKLRDKLRPIIFSRKKLDRSIEIASKALETMYKIF</sequence>